<dbReference type="Pfam" id="PF07596">
    <property type="entry name" value="SBP_bac_10"/>
    <property type="match status" value="1"/>
</dbReference>
<dbReference type="InterPro" id="IPR012902">
    <property type="entry name" value="N_methyl_site"/>
</dbReference>
<dbReference type="Proteomes" id="UP000002220">
    <property type="component" value="Chromosome"/>
</dbReference>
<accession>D5SML9</accession>
<dbReference type="Pfam" id="PF07963">
    <property type="entry name" value="N_methyl"/>
    <property type="match status" value="1"/>
</dbReference>
<dbReference type="Gene3D" id="3.30.700.10">
    <property type="entry name" value="Glycoprotein, Type 4 Pilin"/>
    <property type="match status" value="1"/>
</dbReference>
<dbReference type="AlphaFoldDB" id="D5SML9"/>
<protein>
    <recommendedName>
        <fullName evidence="1">DUF1559 domain-containing protein</fullName>
    </recommendedName>
</protein>
<sequence length="345" mass="36685" precursor="true">MPKRSGFTLIELLVVIAIIAILIALLLPAVQQAREAARRTQCRNNLKQIGLALHNYHDVHRQFPFGTFPQVGTGTTRTKSASWLVRILPMMDQGPAFNALDFSGNDFTGQDGVAKNWLQMSTLRIGGINCPSSPLPTTRTQTPNSATQTALGIPATATGIQICDYIGNSGSYNDPANNNNCCPNPSHWGGQGRSNWNGVIISATAFDGSGNPLGIPSVDVAKITDGTTNTVMVAEQSAIDPTCANFNGGQRDCRGFGHAGGMWGAGNGGTDWWGGLTVVRGTINQASDIVSNYPYRRHTKVNSTHTGGAHALLADGSVRFFSENMNEPTWANLNSKADGVPVGEF</sequence>
<proteinExistence type="predicted"/>
<dbReference type="HOGENOM" id="CLU_041661_0_0_0"/>
<name>D5SML9_PLAL2</name>
<dbReference type="SUPFAM" id="SSF54523">
    <property type="entry name" value="Pili subunits"/>
    <property type="match status" value="1"/>
</dbReference>
<dbReference type="InterPro" id="IPR027558">
    <property type="entry name" value="Pre_pil_HX9DG_C"/>
</dbReference>
<dbReference type="NCBIfam" id="TIGR04294">
    <property type="entry name" value="pre_pil_HX9DG"/>
    <property type="match status" value="1"/>
</dbReference>
<dbReference type="PANTHER" id="PTHR30093:SF2">
    <property type="entry name" value="TYPE II SECRETION SYSTEM PROTEIN H"/>
    <property type="match status" value="1"/>
</dbReference>
<dbReference type="RefSeq" id="WP_013108370.1">
    <property type="nucleotide sequence ID" value="NC_014148.1"/>
</dbReference>
<dbReference type="eggNOG" id="COG2165">
    <property type="taxonomic scope" value="Bacteria"/>
</dbReference>
<dbReference type="InterPro" id="IPR011453">
    <property type="entry name" value="DUF1559"/>
</dbReference>
<feature type="domain" description="DUF1559" evidence="1">
    <location>
        <begin position="31"/>
        <end position="326"/>
    </location>
</feature>
<organism evidence="2 3">
    <name type="scientific">Planctopirus limnophila (strain ATCC 43296 / DSM 3776 / IFAM 1008 / Mu 290)</name>
    <name type="common">Planctomyces limnophilus</name>
    <dbReference type="NCBI Taxonomy" id="521674"/>
    <lineage>
        <taxon>Bacteria</taxon>
        <taxon>Pseudomonadati</taxon>
        <taxon>Planctomycetota</taxon>
        <taxon>Planctomycetia</taxon>
        <taxon>Planctomycetales</taxon>
        <taxon>Planctomycetaceae</taxon>
        <taxon>Planctopirus</taxon>
    </lineage>
</organism>
<evidence type="ECO:0000259" key="1">
    <source>
        <dbReference type="Pfam" id="PF07596"/>
    </source>
</evidence>
<evidence type="ECO:0000313" key="2">
    <source>
        <dbReference type="EMBL" id="ADG65939.1"/>
    </source>
</evidence>
<dbReference type="KEGG" id="plm:Plim_0086"/>
<dbReference type="STRING" id="521674.Plim_0086"/>
<reference evidence="2 3" key="1">
    <citation type="journal article" date="2010" name="Stand. Genomic Sci.">
        <title>Complete genome sequence of Planctomyces limnophilus type strain (Mu 290).</title>
        <authorList>
            <person name="Labutti K."/>
            <person name="Sikorski J."/>
            <person name="Schneider S."/>
            <person name="Nolan M."/>
            <person name="Lucas S."/>
            <person name="Glavina Del Rio T."/>
            <person name="Tice H."/>
            <person name="Cheng J.F."/>
            <person name="Goodwin L."/>
            <person name="Pitluck S."/>
            <person name="Liolios K."/>
            <person name="Ivanova N."/>
            <person name="Mavromatis K."/>
            <person name="Mikhailova N."/>
            <person name="Pati A."/>
            <person name="Chen A."/>
            <person name="Palaniappan K."/>
            <person name="Land M."/>
            <person name="Hauser L."/>
            <person name="Chang Y.J."/>
            <person name="Jeffries C.D."/>
            <person name="Tindall B.J."/>
            <person name="Rohde M."/>
            <person name="Goker M."/>
            <person name="Woyke T."/>
            <person name="Bristow J."/>
            <person name="Eisen J.A."/>
            <person name="Markowitz V."/>
            <person name="Hugenholtz P."/>
            <person name="Kyrpides N.C."/>
            <person name="Klenk H.P."/>
            <person name="Lapidus A."/>
        </authorList>
    </citation>
    <scope>NUCLEOTIDE SEQUENCE [LARGE SCALE GENOMIC DNA]</scope>
    <source>
        <strain evidence="3">ATCC 43296 / DSM 3776 / IFAM 1008 / 290</strain>
    </source>
</reference>
<dbReference type="EMBL" id="CP001744">
    <property type="protein sequence ID" value="ADG65939.1"/>
    <property type="molecule type" value="Genomic_DNA"/>
</dbReference>
<evidence type="ECO:0000313" key="3">
    <source>
        <dbReference type="Proteomes" id="UP000002220"/>
    </source>
</evidence>
<gene>
    <name evidence="2" type="ordered locus">Plim_0086</name>
</gene>
<dbReference type="NCBIfam" id="TIGR02532">
    <property type="entry name" value="IV_pilin_GFxxxE"/>
    <property type="match status" value="1"/>
</dbReference>
<dbReference type="PROSITE" id="PS00409">
    <property type="entry name" value="PROKAR_NTER_METHYL"/>
    <property type="match status" value="1"/>
</dbReference>
<dbReference type="InterPro" id="IPR045584">
    <property type="entry name" value="Pilin-like"/>
</dbReference>
<dbReference type="PANTHER" id="PTHR30093">
    <property type="entry name" value="GENERAL SECRETION PATHWAY PROTEIN G"/>
    <property type="match status" value="1"/>
</dbReference>
<keyword evidence="3" id="KW-1185">Reference proteome</keyword>